<dbReference type="InterPro" id="IPR050259">
    <property type="entry name" value="SDR"/>
</dbReference>
<dbReference type="SUPFAM" id="SSF51735">
    <property type="entry name" value="NAD(P)-binding Rossmann-fold domains"/>
    <property type="match status" value="1"/>
</dbReference>
<organism evidence="2 3">
    <name type="scientific">Cystobacter ferrugineus</name>
    <dbReference type="NCBI Taxonomy" id="83449"/>
    <lineage>
        <taxon>Bacteria</taxon>
        <taxon>Pseudomonadati</taxon>
        <taxon>Myxococcota</taxon>
        <taxon>Myxococcia</taxon>
        <taxon>Myxococcales</taxon>
        <taxon>Cystobacterineae</taxon>
        <taxon>Archangiaceae</taxon>
        <taxon>Cystobacter</taxon>
    </lineage>
</organism>
<dbReference type="PROSITE" id="PS00061">
    <property type="entry name" value="ADH_SHORT"/>
    <property type="match status" value="1"/>
</dbReference>
<dbReference type="PRINTS" id="PR00081">
    <property type="entry name" value="GDHRDH"/>
</dbReference>
<reference evidence="2 3" key="2">
    <citation type="submission" date="2016-12" db="EMBL/GenBank/DDBJ databases">
        <title>Draft Genome Sequence of Cystobacter ferrugineus Strain Cbfe23.</title>
        <authorList>
            <person name="Akbar S."/>
            <person name="Dowd S.E."/>
            <person name="Stevens D.C."/>
        </authorList>
    </citation>
    <scope>NUCLEOTIDE SEQUENCE [LARGE SCALE GENOMIC DNA]</scope>
    <source>
        <strain evidence="2 3">Cbfe23</strain>
    </source>
</reference>
<keyword evidence="3" id="KW-1185">Reference proteome</keyword>
<dbReference type="OrthoDB" id="5363038at2"/>
<dbReference type="PRINTS" id="PR00080">
    <property type="entry name" value="SDRFAMILY"/>
</dbReference>
<gene>
    <name evidence="2" type="ORF">BON30_31075</name>
</gene>
<dbReference type="AlphaFoldDB" id="A0A1L9B3T9"/>
<proteinExistence type="inferred from homology"/>
<dbReference type="PANTHER" id="PTHR42879:SF2">
    <property type="entry name" value="3-OXOACYL-[ACYL-CARRIER-PROTEIN] REDUCTASE FABG"/>
    <property type="match status" value="1"/>
</dbReference>
<sequence length="255" mass="26492">MKKLEGKVSIVTGAASGLGRSIAQLFAAEGSRVVATDINPAGLESLAGEIRAAGGAVTPLRVDISQQGDLDKMFEVTLSTYGTLDILVNNAGVMDDFSPVGDVTDVMWERLMSINLTAPFRAMRSALRIMLEKKAGNIINIASVGGLQGARAGAAYTASKHAVIGLTKNTGFFYAKAGIRCNAIAPGGMMTNIAAGLDMSKVPAPVMERMGPGLALNVRNSHPDEVARVALFLASEESSFVNGTVVTADGGWSAY</sequence>
<dbReference type="InterPro" id="IPR020904">
    <property type="entry name" value="Sc_DH/Rdtase_CS"/>
</dbReference>
<dbReference type="Proteomes" id="UP000182229">
    <property type="component" value="Unassembled WGS sequence"/>
</dbReference>
<reference evidence="3" key="1">
    <citation type="submission" date="2016-11" db="EMBL/GenBank/DDBJ databases">
        <authorList>
            <person name="Shukria A."/>
            <person name="Stevens D.C."/>
        </authorList>
    </citation>
    <scope>NUCLEOTIDE SEQUENCE [LARGE SCALE GENOMIC DNA]</scope>
    <source>
        <strain evidence="3">Cbfe23</strain>
    </source>
</reference>
<comment type="caution">
    <text evidence="2">The sequence shown here is derived from an EMBL/GenBank/DDBJ whole genome shotgun (WGS) entry which is preliminary data.</text>
</comment>
<evidence type="ECO:0000313" key="2">
    <source>
        <dbReference type="EMBL" id="OJH36935.1"/>
    </source>
</evidence>
<evidence type="ECO:0000256" key="1">
    <source>
        <dbReference type="ARBA" id="ARBA00006484"/>
    </source>
</evidence>
<dbReference type="RefSeq" id="WP_071902087.1">
    <property type="nucleotide sequence ID" value="NZ_MPIN01000009.1"/>
</dbReference>
<dbReference type="Pfam" id="PF13561">
    <property type="entry name" value="adh_short_C2"/>
    <property type="match status" value="1"/>
</dbReference>
<dbReference type="GO" id="GO:0032787">
    <property type="term" value="P:monocarboxylic acid metabolic process"/>
    <property type="evidence" value="ECO:0007669"/>
    <property type="project" value="UniProtKB-ARBA"/>
</dbReference>
<name>A0A1L9B3T9_9BACT</name>
<protein>
    <submittedName>
        <fullName evidence="2">3-ketoacyl-ACP reductase</fullName>
    </submittedName>
</protein>
<comment type="similarity">
    <text evidence="1">Belongs to the short-chain dehydrogenases/reductases (SDR) family.</text>
</comment>
<dbReference type="FunFam" id="3.40.50.720:FF:000084">
    <property type="entry name" value="Short-chain dehydrogenase reductase"/>
    <property type="match status" value="1"/>
</dbReference>
<accession>A0A1L9B3T9</accession>
<dbReference type="STRING" id="83449.BON30_31075"/>
<evidence type="ECO:0000313" key="3">
    <source>
        <dbReference type="Proteomes" id="UP000182229"/>
    </source>
</evidence>
<dbReference type="InterPro" id="IPR002347">
    <property type="entry name" value="SDR_fam"/>
</dbReference>
<dbReference type="PANTHER" id="PTHR42879">
    <property type="entry name" value="3-OXOACYL-(ACYL-CARRIER-PROTEIN) REDUCTASE"/>
    <property type="match status" value="1"/>
</dbReference>
<dbReference type="CDD" id="cd05233">
    <property type="entry name" value="SDR_c"/>
    <property type="match status" value="1"/>
</dbReference>
<dbReference type="EMBL" id="MPIN01000009">
    <property type="protein sequence ID" value="OJH36935.1"/>
    <property type="molecule type" value="Genomic_DNA"/>
</dbReference>
<dbReference type="InterPro" id="IPR036291">
    <property type="entry name" value="NAD(P)-bd_dom_sf"/>
</dbReference>
<dbReference type="Gene3D" id="3.40.50.720">
    <property type="entry name" value="NAD(P)-binding Rossmann-like Domain"/>
    <property type="match status" value="1"/>
</dbReference>